<dbReference type="Proteomes" id="UP001165085">
    <property type="component" value="Unassembled WGS sequence"/>
</dbReference>
<evidence type="ECO:0000313" key="1">
    <source>
        <dbReference type="EMBL" id="GMH85457.1"/>
    </source>
</evidence>
<protein>
    <submittedName>
        <fullName evidence="1">Uncharacterized protein</fullName>
    </submittedName>
</protein>
<evidence type="ECO:0000313" key="2">
    <source>
        <dbReference type="Proteomes" id="UP001165085"/>
    </source>
</evidence>
<name>A0A9W7ENY3_9STRA</name>
<gene>
    <name evidence="1" type="ORF">TrST_g503</name>
</gene>
<reference evidence="2" key="1">
    <citation type="journal article" date="2023" name="Commun. Biol.">
        <title>Genome analysis of Parmales, the sister group of diatoms, reveals the evolutionary specialization of diatoms from phago-mixotrophs to photoautotrophs.</title>
        <authorList>
            <person name="Ban H."/>
            <person name="Sato S."/>
            <person name="Yoshikawa S."/>
            <person name="Yamada K."/>
            <person name="Nakamura Y."/>
            <person name="Ichinomiya M."/>
            <person name="Sato N."/>
            <person name="Blanc-Mathieu R."/>
            <person name="Endo H."/>
            <person name="Kuwata A."/>
            <person name="Ogata H."/>
        </authorList>
    </citation>
    <scope>NUCLEOTIDE SEQUENCE [LARGE SCALE GENOMIC DNA]</scope>
    <source>
        <strain evidence="2">NIES 3701</strain>
    </source>
</reference>
<dbReference type="AlphaFoldDB" id="A0A9W7ENY3"/>
<dbReference type="EMBL" id="BRXY01000303">
    <property type="protein sequence ID" value="GMH85457.1"/>
    <property type="molecule type" value="Genomic_DNA"/>
</dbReference>
<dbReference type="OrthoDB" id="10332333at2759"/>
<accession>A0A9W7ENY3</accession>
<comment type="caution">
    <text evidence="1">The sequence shown here is derived from an EMBL/GenBank/DDBJ whole genome shotgun (WGS) entry which is preliminary data.</text>
</comment>
<proteinExistence type="predicted"/>
<sequence length="107" mass="11892">MSDLPNSLLDLNVVVTCNSTNRIYEGQLRSIAFDGSLLLGSCKETRVFNTDEYKAEYGEDAMPSTQMKITRDVGLANIPKRQITNVYAKSEIIEEVKKKGKDDSGVD</sequence>
<keyword evidence="2" id="KW-1185">Reference proteome</keyword>
<organism evidence="1 2">
    <name type="scientific">Triparma strigata</name>
    <dbReference type="NCBI Taxonomy" id="1606541"/>
    <lineage>
        <taxon>Eukaryota</taxon>
        <taxon>Sar</taxon>
        <taxon>Stramenopiles</taxon>
        <taxon>Ochrophyta</taxon>
        <taxon>Bolidophyceae</taxon>
        <taxon>Parmales</taxon>
        <taxon>Triparmaceae</taxon>
        <taxon>Triparma</taxon>
    </lineage>
</organism>